<protein>
    <submittedName>
        <fullName evidence="1">Uncharacterized protein</fullName>
    </submittedName>
</protein>
<proteinExistence type="predicted"/>
<dbReference type="AlphaFoldDB" id="A0A383CH74"/>
<gene>
    <name evidence="1" type="ORF">METZ01_LOCUS484263</name>
</gene>
<evidence type="ECO:0000313" key="1">
    <source>
        <dbReference type="EMBL" id="SVE31409.1"/>
    </source>
</evidence>
<organism evidence="1">
    <name type="scientific">marine metagenome</name>
    <dbReference type="NCBI Taxonomy" id="408172"/>
    <lineage>
        <taxon>unclassified sequences</taxon>
        <taxon>metagenomes</taxon>
        <taxon>ecological metagenomes</taxon>
    </lineage>
</organism>
<dbReference type="EMBL" id="UINC01208724">
    <property type="protein sequence ID" value="SVE31409.1"/>
    <property type="molecule type" value="Genomic_DNA"/>
</dbReference>
<name>A0A383CH74_9ZZZZ</name>
<reference evidence="1" key="1">
    <citation type="submission" date="2018-05" db="EMBL/GenBank/DDBJ databases">
        <authorList>
            <person name="Lanie J.A."/>
            <person name="Ng W.-L."/>
            <person name="Kazmierczak K.M."/>
            <person name="Andrzejewski T.M."/>
            <person name="Davidsen T.M."/>
            <person name="Wayne K.J."/>
            <person name="Tettelin H."/>
            <person name="Glass J.I."/>
            <person name="Rusch D."/>
            <person name="Podicherti R."/>
            <person name="Tsui H.-C.T."/>
            <person name="Winkler M.E."/>
        </authorList>
    </citation>
    <scope>NUCLEOTIDE SEQUENCE</scope>
</reference>
<accession>A0A383CH74</accession>
<sequence>MINMGNYAKITDKFLIHTTSVPMIELGEEL</sequence>